<proteinExistence type="predicted"/>
<dbReference type="AlphaFoldDB" id="A0A6C0FBR6"/>
<dbReference type="Gene3D" id="3.90.550.10">
    <property type="entry name" value="Spore Coat Polysaccharide Biosynthesis Protein SpsA, Chain A"/>
    <property type="match status" value="1"/>
</dbReference>
<sequence>MIVSLVTPTRLDRILFLKLLCKCIKSQDYKNIKEWIIIGGDENNQPLKYKIDELYKQYKNLPRLVWVDPGKKLPIGALRNRGNDVVSGNIVVCMDDDDYYPPQRVSHVVTMFLMYKDKNVAGCTKHFMYDVDSDLFLQWSGFGPNHATNNTLAYRATYIKNNRYDDLKTFAEEPTFLKTFAEPMIQLNPEKTVVQIAHTGNTFSKREQISNMYILKNQKQSSLQFSNKKKKLFPKQLQINYSTICDDKTSYDIVYYLGTNPVKWKPDDPKIGGSEQAIVELSEYWATKGYNICVFGDFDEHFVRNNVSYKSWKRFNLKGEHKILILWRLYGCFLLNLNLHAKKIYVDLHDNHCFEDIGKYVNKISKIMVKSQFHKNIIDSKIAKESLVYKIIPNGIRDIFFKDNNIPRQRFRFIYASSYLRGLEFILAKLFPAIISLIPNAELHIFYGMGDINNEEFKNHIYKLLKQPNVYEYGRQPVDRILEEKSKADFHLYISETTAETDCISIKESSALGCIPILTNAHVFNERPGIHVDSPFNILNLCNLLKNDEYINKLRNEGKCHPSVLHWNQVAETWLTEFSLSH</sequence>
<name>A0A6C0FBR6_9ZZZZ</name>
<dbReference type="SUPFAM" id="SSF53448">
    <property type="entry name" value="Nucleotide-diphospho-sugar transferases"/>
    <property type="match status" value="1"/>
</dbReference>
<protein>
    <recommendedName>
        <fullName evidence="1">Glycosyltransferase 2-like domain-containing protein</fullName>
    </recommendedName>
</protein>
<dbReference type="EMBL" id="MN738792">
    <property type="protein sequence ID" value="QHT37330.1"/>
    <property type="molecule type" value="Genomic_DNA"/>
</dbReference>
<evidence type="ECO:0000259" key="1">
    <source>
        <dbReference type="Pfam" id="PF00535"/>
    </source>
</evidence>
<feature type="domain" description="Glycosyltransferase 2-like" evidence="1">
    <location>
        <begin position="20"/>
        <end position="135"/>
    </location>
</feature>
<evidence type="ECO:0000313" key="2">
    <source>
        <dbReference type="EMBL" id="QHT37330.1"/>
    </source>
</evidence>
<dbReference type="InterPro" id="IPR001173">
    <property type="entry name" value="Glyco_trans_2-like"/>
</dbReference>
<dbReference type="SUPFAM" id="SSF53756">
    <property type="entry name" value="UDP-Glycosyltransferase/glycogen phosphorylase"/>
    <property type="match status" value="1"/>
</dbReference>
<accession>A0A6C0FBR6</accession>
<dbReference type="CDD" id="cd00761">
    <property type="entry name" value="Glyco_tranf_GTA_type"/>
    <property type="match status" value="1"/>
</dbReference>
<dbReference type="InterPro" id="IPR029044">
    <property type="entry name" value="Nucleotide-diphossugar_trans"/>
</dbReference>
<reference evidence="2" key="1">
    <citation type="journal article" date="2020" name="Nature">
        <title>Giant virus diversity and host interactions through global metagenomics.</title>
        <authorList>
            <person name="Schulz F."/>
            <person name="Roux S."/>
            <person name="Paez-Espino D."/>
            <person name="Jungbluth S."/>
            <person name="Walsh D.A."/>
            <person name="Denef V.J."/>
            <person name="McMahon K.D."/>
            <person name="Konstantinidis K.T."/>
            <person name="Eloe-Fadrosh E.A."/>
            <person name="Kyrpides N.C."/>
            <person name="Woyke T."/>
        </authorList>
    </citation>
    <scope>NUCLEOTIDE SEQUENCE</scope>
    <source>
        <strain evidence="2">GVMAG-S-ERX555967-131</strain>
    </source>
</reference>
<dbReference type="Pfam" id="PF00535">
    <property type="entry name" value="Glycos_transf_2"/>
    <property type="match status" value="1"/>
</dbReference>
<organism evidence="2">
    <name type="scientific">viral metagenome</name>
    <dbReference type="NCBI Taxonomy" id="1070528"/>
    <lineage>
        <taxon>unclassified sequences</taxon>
        <taxon>metagenomes</taxon>
        <taxon>organismal metagenomes</taxon>
    </lineage>
</organism>
<dbReference type="Gene3D" id="3.40.50.2000">
    <property type="entry name" value="Glycogen Phosphorylase B"/>
    <property type="match status" value="1"/>
</dbReference>